<sequence>LLTTDSKALKQQIAYHRQRNSCFARFYSHKQKKNHFVGKSSRYLKIQVRPFDEIKEDTTITNNVLTEPFRPCELNAAIKQLKCKQSPGEDDIHSEFLIRMGPTANETMLTLFNKIWETSLVPNQWKVANTSTKKGKDPSNFDQY</sequence>
<dbReference type="InterPro" id="IPR052560">
    <property type="entry name" value="RdDP_mobile_element"/>
</dbReference>
<dbReference type="PANTHER" id="PTHR36688:SF1">
    <property type="entry name" value="ENDONUCLEASE_EXONUCLEASE_PHOSPHATASE DOMAIN-CONTAINING PROTEIN"/>
    <property type="match status" value="1"/>
</dbReference>
<accession>A0A0R3TW82</accession>
<proteinExistence type="predicted"/>
<reference evidence="1" key="1">
    <citation type="submission" date="2017-02" db="UniProtKB">
        <authorList>
            <consortium name="WormBaseParasite"/>
        </authorList>
    </citation>
    <scope>IDENTIFICATION</scope>
</reference>
<dbReference type="PANTHER" id="PTHR36688">
    <property type="entry name" value="ENDO/EXONUCLEASE/PHOSPHATASE DOMAIN-CONTAINING PROTEIN"/>
    <property type="match status" value="1"/>
</dbReference>
<organism evidence="1">
    <name type="scientific">Rodentolepis nana</name>
    <name type="common">Dwarf tapeworm</name>
    <name type="synonym">Hymenolepis nana</name>
    <dbReference type="NCBI Taxonomy" id="102285"/>
    <lineage>
        <taxon>Eukaryota</taxon>
        <taxon>Metazoa</taxon>
        <taxon>Spiralia</taxon>
        <taxon>Lophotrochozoa</taxon>
        <taxon>Platyhelminthes</taxon>
        <taxon>Cestoda</taxon>
        <taxon>Eucestoda</taxon>
        <taxon>Cyclophyllidea</taxon>
        <taxon>Hymenolepididae</taxon>
        <taxon>Rodentolepis</taxon>
    </lineage>
</organism>
<dbReference type="WBParaSite" id="HNAJ_0001210701-mRNA-1">
    <property type="protein sequence ID" value="HNAJ_0001210701-mRNA-1"/>
    <property type="gene ID" value="HNAJ_0001210701"/>
</dbReference>
<dbReference type="AlphaFoldDB" id="A0A0R3TW82"/>
<name>A0A0R3TW82_RODNA</name>
<protein>
    <submittedName>
        <fullName evidence="1">Rna-directed dna polymerase from mobile element jockey-like protein</fullName>
    </submittedName>
</protein>
<evidence type="ECO:0000313" key="1">
    <source>
        <dbReference type="WBParaSite" id="HNAJ_0001210701-mRNA-1"/>
    </source>
</evidence>